<accession>A0A3P1BC14</accession>
<gene>
    <name evidence="2" type="ORF">EHT25_26450</name>
</gene>
<dbReference type="EMBL" id="RQJO01000015">
    <property type="protein sequence ID" value="RRA98549.1"/>
    <property type="molecule type" value="Genomic_DNA"/>
</dbReference>
<evidence type="ECO:0000313" key="3">
    <source>
        <dbReference type="Proteomes" id="UP000271925"/>
    </source>
</evidence>
<protein>
    <submittedName>
        <fullName evidence="2">Uncharacterized protein</fullName>
    </submittedName>
</protein>
<keyword evidence="1" id="KW-1133">Transmembrane helix</keyword>
<dbReference type="Proteomes" id="UP000271925">
    <property type="component" value="Unassembled WGS sequence"/>
</dbReference>
<keyword evidence="3" id="KW-1185">Reference proteome</keyword>
<evidence type="ECO:0000313" key="2">
    <source>
        <dbReference type="EMBL" id="RRA98549.1"/>
    </source>
</evidence>
<reference evidence="2 3" key="1">
    <citation type="submission" date="2018-11" db="EMBL/GenBank/DDBJ databases">
        <authorList>
            <person name="Zhou Z."/>
            <person name="Wang G."/>
        </authorList>
    </citation>
    <scope>NUCLEOTIDE SEQUENCE [LARGE SCALE GENOMIC DNA]</scope>
    <source>
        <strain evidence="2 3">KCTC52004</strain>
    </source>
</reference>
<keyword evidence="1" id="KW-0472">Membrane</keyword>
<evidence type="ECO:0000256" key="1">
    <source>
        <dbReference type="SAM" id="Phobius"/>
    </source>
</evidence>
<dbReference type="AlphaFoldDB" id="A0A3P1BC14"/>
<name>A0A3P1BC14_9BACT</name>
<organism evidence="2 3">
    <name type="scientific">Larkinella rosea</name>
    <dbReference type="NCBI Taxonomy" id="2025312"/>
    <lineage>
        <taxon>Bacteria</taxon>
        <taxon>Pseudomonadati</taxon>
        <taxon>Bacteroidota</taxon>
        <taxon>Cytophagia</taxon>
        <taxon>Cytophagales</taxon>
        <taxon>Spirosomataceae</taxon>
        <taxon>Larkinella</taxon>
    </lineage>
</organism>
<comment type="caution">
    <text evidence="2">The sequence shown here is derived from an EMBL/GenBank/DDBJ whole genome shotgun (WGS) entry which is preliminary data.</text>
</comment>
<sequence length="323" mass="36153">MKSFLLIAIGTLLAFAGLRFNQLYFSTTVNPLIGDESFVKKFGHKPDALTDDHLRVRTHLEYVEALLRKRPTDEMSGNQQKKRFFLLDKLREYRLRGVFPKNEAYTDERKPCFIDKDGAICAVGYLVEKTAGREVAEKINTRYQYATIFEIDDQNLLDWIDQSGLTREECQLIQPSYSPPTPQEIPDKYKITNSYAISSALLNGTNVALSGAQLMNRPGLNAKRIGTWGILTGLATTTLGIINLERFSYDQTNYYGNRGDYSNKSKRTLSMVNIGAGAATTLLSILNVAADKKMQRLKTVSVNVYSPAVETGSAIGLQVIKQL</sequence>
<proteinExistence type="predicted"/>
<dbReference type="RefSeq" id="WP_124878308.1">
    <property type="nucleotide sequence ID" value="NZ_RQJO01000015.1"/>
</dbReference>
<keyword evidence="1" id="KW-0812">Transmembrane</keyword>
<dbReference type="OrthoDB" id="1466022at2"/>
<feature type="transmembrane region" description="Helical" evidence="1">
    <location>
        <begin position="271"/>
        <end position="290"/>
    </location>
</feature>